<dbReference type="PANTHER" id="PTHR30399:SF1">
    <property type="entry name" value="UTP PYROPHOSPHATASE"/>
    <property type="match status" value="1"/>
</dbReference>
<keyword evidence="3" id="KW-1185">Reference proteome</keyword>
<accession>A0ABS6SXN3</accession>
<dbReference type="Pfam" id="PF01863">
    <property type="entry name" value="YgjP-like"/>
    <property type="match status" value="1"/>
</dbReference>
<evidence type="ECO:0000259" key="1">
    <source>
        <dbReference type="Pfam" id="PF01863"/>
    </source>
</evidence>
<gene>
    <name evidence="2" type="ORF">KJP28_02210</name>
</gene>
<dbReference type="CDD" id="cd07344">
    <property type="entry name" value="M48_yhfN_like"/>
    <property type="match status" value="1"/>
</dbReference>
<dbReference type="Proteomes" id="UP000756530">
    <property type="component" value="Unassembled WGS sequence"/>
</dbReference>
<organism evidence="2 3">
    <name type="scientific">Maritimibacter dapengensis</name>
    <dbReference type="NCBI Taxonomy" id="2836868"/>
    <lineage>
        <taxon>Bacteria</taxon>
        <taxon>Pseudomonadati</taxon>
        <taxon>Pseudomonadota</taxon>
        <taxon>Alphaproteobacteria</taxon>
        <taxon>Rhodobacterales</taxon>
        <taxon>Roseobacteraceae</taxon>
        <taxon>Maritimibacter</taxon>
    </lineage>
</organism>
<evidence type="ECO:0000313" key="2">
    <source>
        <dbReference type="EMBL" id="MBV7377722.1"/>
    </source>
</evidence>
<evidence type="ECO:0000313" key="3">
    <source>
        <dbReference type="Proteomes" id="UP000756530"/>
    </source>
</evidence>
<dbReference type="RefSeq" id="WP_218390595.1">
    <property type="nucleotide sequence ID" value="NZ_JAHUZE010000001.1"/>
</dbReference>
<name>A0ABS6SXN3_9RHOB</name>
<dbReference type="EMBL" id="JAHUZE010000001">
    <property type="protein sequence ID" value="MBV7377722.1"/>
    <property type="molecule type" value="Genomic_DNA"/>
</dbReference>
<proteinExistence type="predicted"/>
<comment type="caution">
    <text evidence="2">The sequence shown here is derived from an EMBL/GenBank/DDBJ whole genome shotgun (WGS) entry which is preliminary data.</text>
</comment>
<dbReference type="InterPro" id="IPR002725">
    <property type="entry name" value="YgjP-like_metallopeptidase"/>
</dbReference>
<dbReference type="PANTHER" id="PTHR30399">
    <property type="entry name" value="UNCHARACTERIZED PROTEIN YGJP"/>
    <property type="match status" value="1"/>
</dbReference>
<reference evidence="2 3" key="1">
    <citation type="submission" date="2021-05" db="EMBL/GenBank/DDBJ databases">
        <title>Culturable bacteria isolated from Daya Bay.</title>
        <authorList>
            <person name="Zheng W."/>
            <person name="Yu S."/>
            <person name="Huang Y."/>
        </authorList>
    </citation>
    <scope>NUCLEOTIDE SEQUENCE [LARGE SCALE GENOMIC DNA]</scope>
    <source>
        <strain evidence="2 3">DP4N28-5</strain>
    </source>
</reference>
<dbReference type="InterPro" id="IPR053136">
    <property type="entry name" value="UTP_pyrophosphatase-like"/>
</dbReference>
<protein>
    <submittedName>
        <fullName evidence="2">M48 family metallopeptidase</fullName>
    </submittedName>
</protein>
<sequence length="246" mass="27653">MGLRRALFRDDSAGDAGPIALPGEPHVEVALKVSARSRRLSLRISRLDGRVTLSMPRGVPRREAEAFVLEKAGWIRRHLEDVPGEIWPHAGGTLMFEGRLHDIVAKPRRGVALTSAGFEVPEAGADATPARLQAYLRTIARERLVAASERHAATLGRTIGRVTLRDTRSRWGSCSHEGNLMYSWRLVMAPPDVLDYVSAHEVAHLVHMDHSSAFWEVCAELFPEHKHARRWLRDNGGTLHRYRFRD</sequence>
<feature type="domain" description="YgjP-like metallopeptidase" evidence="1">
    <location>
        <begin position="38"/>
        <end position="234"/>
    </location>
</feature>